<evidence type="ECO:0000313" key="3">
    <source>
        <dbReference type="Proteomes" id="UP000054166"/>
    </source>
</evidence>
<keyword evidence="1" id="KW-0732">Signal</keyword>
<reference evidence="3" key="2">
    <citation type="submission" date="2015-01" db="EMBL/GenBank/DDBJ databases">
        <title>Evolutionary Origins and Diversification of the Mycorrhizal Mutualists.</title>
        <authorList>
            <consortium name="DOE Joint Genome Institute"/>
            <consortium name="Mycorrhizal Genomics Consortium"/>
            <person name="Kohler A."/>
            <person name="Kuo A."/>
            <person name="Nagy L.G."/>
            <person name="Floudas D."/>
            <person name="Copeland A."/>
            <person name="Barry K.W."/>
            <person name="Cichocki N."/>
            <person name="Veneault-Fourrey C."/>
            <person name="LaButti K."/>
            <person name="Lindquist E.A."/>
            <person name="Lipzen A."/>
            <person name="Lundell T."/>
            <person name="Morin E."/>
            <person name="Murat C."/>
            <person name="Riley R."/>
            <person name="Ohm R."/>
            <person name="Sun H."/>
            <person name="Tunlid A."/>
            <person name="Henrissat B."/>
            <person name="Grigoriev I.V."/>
            <person name="Hibbett D.S."/>
            <person name="Martin F."/>
        </authorList>
    </citation>
    <scope>NUCLEOTIDE SEQUENCE [LARGE SCALE GENOMIC DNA]</scope>
    <source>
        <strain evidence="3">F 1598</strain>
    </source>
</reference>
<dbReference type="OrthoDB" id="5823761at2759"/>
<accession>A0A0C3FFZ2</accession>
<dbReference type="Proteomes" id="UP000054166">
    <property type="component" value="Unassembled WGS sequence"/>
</dbReference>
<dbReference type="EMBL" id="KN833013">
    <property type="protein sequence ID" value="KIM78896.1"/>
    <property type="molecule type" value="Genomic_DNA"/>
</dbReference>
<dbReference type="Gene3D" id="2.40.40.10">
    <property type="entry name" value="RlpA-like domain"/>
    <property type="match status" value="1"/>
</dbReference>
<dbReference type="GO" id="GO:0016787">
    <property type="term" value="F:hydrolase activity"/>
    <property type="evidence" value="ECO:0007669"/>
    <property type="project" value="UniProtKB-KW"/>
</dbReference>
<dbReference type="HOGENOM" id="CLU_064531_1_0_1"/>
<keyword evidence="2" id="KW-0378">Hydrolase</keyword>
<feature type="chain" id="PRO_5002174434" evidence="1">
    <location>
        <begin position="19"/>
        <end position="169"/>
    </location>
</feature>
<proteinExistence type="predicted"/>
<dbReference type="InParanoid" id="A0A0C3FFZ2"/>
<dbReference type="Pfam" id="PF22514">
    <property type="entry name" value="EXPB1_D1"/>
    <property type="match status" value="1"/>
</dbReference>
<keyword evidence="3" id="KW-1185">Reference proteome</keyword>
<gene>
    <name evidence="2" type="ORF">PILCRDRAFT_579126</name>
</gene>
<protein>
    <submittedName>
        <fullName evidence="2">Glycoside hydrolase family 45 protein</fullName>
    </submittedName>
</protein>
<feature type="signal peptide" evidence="1">
    <location>
        <begin position="1"/>
        <end position="18"/>
    </location>
</feature>
<evidence type="ECO:0000313" key="2">
    <source>
        <dbReference type="EMBL" id="KIM78896.1"/>
    </source>
</evidence>
<dbReference type="STRING" id="765440.A0A0C3FFZ2"/>
<name>A0A0C3FFZ2_PILCF</name>
<dbReference type="AlphaFoldDB" id="A0A0C3FFZ2"/>
<organism evidence="2 3">
    <name type="scientific">Piloderma croceum (strain F 1598)</name>
    <dbReference type="NCBI Taxonomy" id="765440"/>
    <lineage>
        <taxon>Eukaryota</taxon>
        <taxon>Fungi</taxon>
        <taxon>Dikarya</taxon>
        <taxon>Basidiomycota</taxon>
        <taxon>Agaricomycotina</taxon>
        <taxon>Agaricomycetes</taxon>
        <taxon>Agaricomycetidae</taxon>
        <taxon>Atheliales</taxon>
        <taxon>Atheliaceae</taxon>
        <taxon>Piloderma</taxon>
    </lineage>
</organism>
<dbReference type="SUPFAM" id="SSF50685">
    <property type="entry name" value="Barwin-like endoglucanases"/>
    <property type="match status" value="1"/>
</dbReference>
<dbReference type="CDD" id="cd22278">
    <property type="entry name" value="DPBB_GH45_endoglucanase"/>
    <property type="match status" value="1"/>
</dbReference>
<evidence type="ECO:0000256" key="1">
    <source>
        <dbReference type="SAM" id="SignalP"/>
    </source>
</evidence>
<dbReference type="InterPro" id="IPR036908">
    <property type="entry name" value="RlpA-like_sf"/>
</dbReference>
<reference evidence="2 3" key="1">
    <citation type="submission" date="2014-04" db="EMBL/GenBank/DDBJ databases">
        <authorList>
            <consortium name="DOE Joint Genome Institute"/>
            <person name="Kuo A."/>
            <person name="Tarkka M."/>
            <person name="Buscot F."/>
            <person name="Kohler A."/>
            <person name="Nagy L.G."/>
            <person name="Floudas D."/>
            <person name="Copeland A."/>
            <person name="Barry K.W."/>
            <person name="Cichocki N."/>
            <person name="Veneault-Fourrey C."/>
            <person name="LaButti K."/>
            <person name="Lindquist E.A."/>
            <person name="Lipzen A."/>
            <person name="Lundell T."/>
            <person name="Morin E."/>
            <person name="Murat C."/>
            <person name="Sun H."/>
            <person name="Tunlid A."/>
            <person name="Henrissat B."/>
            <person name="Grigoriev I.V."/>
            <person name="Hibbett D.S."/>
            <person name="Martin F."/>
            <person name="Nordberg H.P."/>
            <person name="Cantor M.N."/>
            <person name="Hua S.X."/>
        </authorList>
    </citation>
    <scope>NUCLEOTIDE SEQUENCE [LARGE SCALE GENOMIC DNA]</scope>
    <source>
        <strain evidence="2 3">F 1598</strain>
    </source>
</reference>
<sequence length="169" mass="17281">MAYKTIFLFTLLPMLTFAQTYNATITEYGSGDSNDSGNCNQVTACGFYTQPGYSAAASQALFGVGPGQGAGPACGGCWQLTGEKDSVGNPLSSPGTIVVMVTNLCPSGGNQICGQPNLDSVNQYGAEVNFDLCINSGAADVFLTPSGVGLAVGTATKVDCSQWSGTINY</sequence>